<dbReference type="InterPro" id="IPR024084">
    <property type="entry name" value="IsoPropMal-DH-like_dom"/>
</dbReference>
<dbReference type="EMBL" id="OIVN01003980">
    <property type="protein sequence ID" value="SPD14719.1"/>
    <property type="molecule type" value="Genomic_DNA"/>
</dbReference>
<dbReference type="AlphaFoldDB" id="A0A2N9HST4"/>
<dbReference type="GO" id="GO:0046872">
    <property type="term" value="F:metal ion binding"/>
    <property type="evidence" value="ECO:0007669"/>
    <property type="project" value="UniProtKB-KW"/>
</dbReference>
<keyword evidence="8" id="KW-0100">Branched-chain amino acid biosynthesis</keyword>
<dbReference type="Pfam" id="PF13966">
    <property type="entry name" value="zf-RVT"/>
    <property type="match status" value="2"/>
</dbReference>
<evidence type="ECO:0000256" key="3">
    <source>
        <dbReference type="ARBA" id="ARBA00022605"/>
    </source>
</evidence>
<comment type="similarity">
    <text evidence="1">Belongs to the isocitrate and isopropylmalate dehydrogenases family.</text>
</comment>
<evidence type="ECO:0000256" key="2">
    <source>
        <dbReference type="ARBA" id="ARBA00022430"/>
    </source>
</evidence>
<evidence type="ECO:0000256" key="5">
    <source>
        <dbReference type="ARBA" id="ARBA00022842"/>
    </source>
</evidence>
<keyword evidence="2" id="KW-0432">Leucine biosynthesis</keyword>
<dbReference type="GO" id="GO:0009098">
    <property type="term" value="P:L-leucine biosynthetic process"/>
    <property type="evidence" value="ECO:0007669"/>
    <property type="project" value="UniProtKB-KW"/>
</dbReference>
<reference evidence="10" key="1">
    <citation type="submission" date="2018-02" db="EMBL/GenBank/DDBJ databases">
        <authorList>
            <person name="Cohen D.B."/>
            <person name="Kent A.D."/>
        </authorList>
    </citation>
    <scope>NUCLEOTIDE SEQUENCE</scope>
</reference>
<keyword evidence="6" id="KW-0560">Oxidoreductase</keyword>
<keyword evidence="3" id="KW-0028">Amino-acid biosynthesis</keyword>
<evidence type="ECO:0000256" key="4">
    <source>
        <dbReference type="ARBA" id="ARBA00022723"/>
    </source>
</evidence>
<gene>
    <name evidence="10" type="ORF">FSB_LOCUS42601</name>
</gene>
<dbReference type="InterPro" id="IPR004429">
    <property type="entry name" value="Isopropylmalate_DH"/>
</dbReference>
<proteinExistence type="inferred from homology"/>
<keyword evidence="7" id="KW-0520">NAD</keyword>
<dbReference type="Pfam" id="PF00180">
    <property type="entry name" value="Iso_dh"/>
    <property type="match status" value="2"/>
</dbReference>
<dbReference type="SMART" id="SM01329">
    <property type="entry name" value="Iso_dh"/>
    <property type="match status" value="1"/>
</dbReference>
<evidence type="ECO:0000256" key="6">
    <source>
        <dbReference type="ARBA" id="ARBA00023002"/>
    </source>
</evidence>
<dbReference type="InterPro" id="IPR026960">
    <property type="entry name" value="RVT-Znf"/>
</dbReference>
<protein>
    <recommendedName>
        <fullName evidence="9">Isopropylmalate dehydrogenase-like domain-containing protein</fullName>
    </recommendedName>
</protein>
<dbReference type="PANTHER" id="PTHR42979:SF1">
    <property type="entry name" value="3-ISOPROPYLMALATE DEHYDROGENASE"/>
    <property type="match status" value="1"/>
</dbReference>
<evidence type="ECO:0000313" key="10">
    <source>
        <dbReference type="EMBL" id="SPD14719.1"/>
    </source>
</evidence>
<sequence length="864" mass="97965">MAASLQLNNASSAFLMRLPNFLAPNSVVSKSSGRIRCAATTPSKHYTITLLPGDGIGPEVISVATNVLNLTASLEGIEFKFQEMPVGGAALDLTGVPLPDETLSAAKQSDAVLLGAIGGYKWDKNEKQLKPETGLLQLRAGLQVFANLRPATVLPQDWELEEVNSFMELLYSCHPRQGSLDSLCWKPSSREGGFLHLDSGFGSDSYYGQSQKTKVAQELWNMILVKFGISWVLPSGVVDLLSCWSGRWGKSEGGCWGVSFPWKSIWAVKAPPRVAFFIWMAAWGRILTSDNLMRRGYTMAGWCWICQCDGETVDHLLLHCSLGCKVAQMSFHLGLRVVACVETERRLAGWKRMYLSKGGRLTLIKSMLSNLSTYYLSLFPIPKGVAHRLEKIQRDFLWGGLGEEFKFHLVNWKQICTPIPSGGLGIRNLVLFNQALLGKWLWRFAIEKRALWRQVIVLKYGSMGGDWCSCSVSGPYGVSLWTSISRGWADFSRFINYKVGDGSSISFWTDKWCGESPLKLQFPELYRMARFKNALVRDVLVTQGSNIIWDVRFFRAAQDWEIDLITKFMGLLYSVNISQEVADAICWFHSSYKIFEVNSYYKLLQPEAAQSFPWKKVWRSRAPSKVNFFIWTAALGKILTTDNLRKRRLYVLDWCGMCKRDGESVDHLLLHCSIAQEIWDLAFSMFGVIWVMPRRVMDLLHCWPRITRQTVGDIWGLIPHCIMWCLWRERNTRCFEGCEMPIQDLKKFVLNTIWEWAAAQGLVSVDASTLKKEVAEGVDLMVVRELTGGIYFGKPRGFSINENGQEIGFNTEVYASHEIDRIARVAFETARKRRGKLCSVDKANVLEDNPRLHQVFILPRKLLK</sequence>
<evidence type="ECO:0000256" key="1">
    <source>
        <dbReference type="ARBA" id="ARBA00007769"/>
    </source>
</evidence>
<dbReference type="GO" id="GO:0003862">
    <property type="term" value="F:3-isopropylmalate dehydrogenase activity"/>
    <property type="evidence" value="ECO:0007669"/>
    <property type="project" value="InterPro"/>
</dbReference>
<organism evidence="10">
    <name type="scientific">Fagus sylvatica</name>
    <name type="common">Beechnut</name>
    <dbReference type="NCBI Taxonomy" id="28930"/>
    <lineage>
        <taxon>Eukaryota</taxon>
        <taxon>Viridiplantae</taxon>
        <taxon>Streptophyta</taxon>
        <taxon>Embryophyta</taxon>
        <taxon>Tracheophyta</taxon>
        <taxon>Spermatophyta</taxon>
        <taxon>Magnoliopsida</taxon>
        <taxon>eudicotyledons</taxon>
        <taxon>Gunneridae</taxon>
        <taxon>Pentapetalae</taxon>
        <taxon>rosids</taxon>
        <taxon>fabids</taxon>
        <taxon>Fagales</taxon>
        <taxon>Fagaceae</taxon>
        <taxon>Fagus</taxon>
    </lineage>
</organism>
<evidence type="ECO:0000259" key="9">
    <source>
        <dbReference type="SMART" id="SM01329"/>
    </source>
</evidence>
<name>A0A2N9HST4_FAGSY</name>
<evidence type="ECO:0000256" key="7">
    <source>
        <dbReference type="ARBA" id="ARBA00023027"/>
    </source>
</evidence>
<dbReference type="PANTHER" id="PTHR42979">
    <property type="entry name" value="3-ISOPROPYLMALATE DEHYDROGENASE"/>
    <property type="match status" value="1"/>
</dbReference>
<dbReference type="Gene3D" id="3.40.718.10">
    <property type="entry name" value="Isopropylmalate Dehydrogenase"/>
    <property type="match status" value="2"/>
</dbReference>
<keyword evidence="5" id="KW-0460">Magnesium</keyword>
<keyword evidence="4" id="KW-0479">Metal-binding</keyword>
<evidence type="ECO:0000256" key="8">
    <source>
        <dbReference type="ARBA" id="ARBA00023304"/>
    </source>
</evidence>
<accession>A0A2N9HST4</accession>
<dbReference type="SUPFAM" id="SSF53659">
    <property type="entry name" value="Isocitrate/Isopropylmalate dehydrogenase-like"/>
    <property type="match status" value="2"/>
</dbReference>
<feature type="domain" description="Isopropylmalate dehydrogenase-like" evidence="9">
    <location>
        <begin position="47"/>
        <end position="241"/>
    </location>
</feature>